<evidence type="ECO:0000259" key="7">
    <source>
        <dbReference type="PROSITE" id="PS50179"/>
    </source>
</evidence>
<keyword evidence="4" id="KW-0653">Protein transport</keyword>
<organism evidence="9 10">
    <name type="scientific">Heracleum sosnowskyi</name>
    <dbReference type="NCBI Taxonomy" id="360622"/>
    <lineage>
        <taxon>Eukaryota</taxon>
        <taxon>Viridiplantae</taxon>
        <taxon>Streptophyta</taxon>
        <taxon>Embryophyta</taxon>
        <taxon>Tracheophyta</taxon>
        <taxon>Spermatophyta</taxon>
        <taxon>Magnoliopsida</taxon>
        <taxon>eudicotyledons</taxon>
        <taxon>Gunneridae</taxon>
        <taxon>Pentapetalae</taxon>
        <taxon>asterids</taxon>
        <taxon>campanulids</taxon>
        <taxon>Apiales</taxon>
        <taxon>Apiaceae</taxon>
        <taxon>Apioideae</taxon>
        <taxon>apioid superclade</taxon>
        <taxon>Tordylieae</taxon>
        <taxon>Tordyliinae</taxon>
        <taxon>Heracleum</taxon>
    </lineage>
</organism>
<evidence type="ECO:0000256" key="2">
    <source>
        <dbReference type="ARBA" id="ARBA00007708"/>
    </source>
</evidence>
<accession>A0AAD8HPY2</accession>
<dbReference type="InterPro" id="IPR038425">
    <property type="entry name" value="GAT_sf"/>
</dbReference>
<dbReference type="GO" id="GO:0016020">
    <property type="term" value="C:membrane"/>
    <property type="evidence" value="ECO:0007669"/>
    <property type="project" value="UniProtKB-SubCell"/>
</dbReference>
<proteinExistence type="inferred from homology"/>
<evidence type="ECO:0000256" key="6">
    <source>
        <dbReference type="SAM" id="MobiDB-lite"/>
    </source>
</evidence>
<dbReference type="PROSITE" id="PS50179">
    <property type="entry name" value="VHS"/>
    <property type="match status" value="1"/>
</dbReference>
<dbReference type="InterPro" id="IPR044836">
    <property type="entry name" value="TOL_plant"/>
</dbReference>
<evidence type="ECO:0000313" key="10">
    <source>
        <dbReference type="Proteomes" id="UP001237642"/>
    </source>
</evidence>
<dbReference type="GO" id="GO:0043328">
    <property type="term" value="P:protein transport to vacuole involved in ubiquitin-dependent protein catabolic process via the multivesicular body sorting pathway"/>
    <property type="evidence" value="ECO:0007669"/>
    <property type="project" value="InterPro"/>
</dbReference>
<dbReference type="CDD" id="cd14231">
    <property type="entry name" value="GAT_GGA-like_plant"/>
    <property type="match status" value="1"/>
</dbReference>
<gene>
    <name evidence="9" type="ORF">POM88_036304</name>
</gene>
<dbReference type="PANTHER" id="PTHR45898">
    <property type="entry name" value="TOM1-LIKE PROTEIN"/>
    <property type="match status" value="1"/>
</dbReference>
<keyword evidence="5" id="KW-0472">Membrane</keyword>
<keyword evidence="3" id="KW-0813">Transport</keyword>
<keyword evidence="10" id="KW-1185">Reference proteome</keyword>
<evidence type="ECO:0000259" key="8">
    <source>
        <dbReference type="PROSITE" id="PS50909"/>
    </source>
</evidence>
<feature type="compositionally biased region" description="Polar residues" evidence="6">
    <location>
        <begin position="517"/>
        <end position="531"/>
    </location>
</feature>
<dbReference type="InterPro" id="IPR008942">
    <property type="entry name" value="ENTH_VHS"/>
</dbReference>
<dbReference type="Gene3D" id="1.25.40.90">
    <property type="match status" value="1"/>
</dbReference>
<protein>
    <submittedName>
        <fullName evidence="9">Target of Myb protein 1-like</fullName>
    </submittedName>
</protein>
<name>A0AAD8HPY2_9APIA</name>
<dbReference type="AlphaFoldDB" id="A0AAD8HPY2"/>
<evidence type="ECO:0000256" key="5">
    <source>
        <dbReference type="ARBA" id="ARBA00023136"/>
    </source>
</evidence>
<evidence type="ECO:0000313" key="9">
    <source>
        <dbReference type="EMBL" id="KAK1370212.1"/>
    </source>
</evidence>
<dbReference type="InterPro" id="IPR002014">
    <property type="entry name" value="VHS_dom"/>
</dbReference>
<dbReference type="Pfam" id="PF03127">
    <property type="entry name" value="GAT"/>
    <property type="match status" value="1"/>
</dbReference>
<dbReference type="PANTHER" id="PTHR45898:SF4">
    <property type="entry name" value="TARGET OF MYB PROTEIN 1"/>
    <property type="match status" value="1"/>
</dbReference>
<feature type="region of interest" description="Disordered" evidence="6">
    <location>
        <begin position="375"/>
        <end position="402"/>
    </location>
</feature>
<comment type="subcellular location">
    <subcellularLocation>
        <location evidence="1">Membrane</location>
        <topology evidence="1">Peripheral membrane protein</topology>
    </subcellularLocation>
</comment>
<dbReference type="GO" id="GO:0043130">
    <property type="term" value="F:ubiquitin binding"/>
    <property type="evidence" value="ECO:0007669"/>
    <property type="project" value="InterPro"/>
</dbReference>
<dbReference type="GO" id="GO:0035091">
    <property type="term" value="F:phosphatidylinositol binding"/>
    <property type="evidence" value="ECO:0007669"/>
    <property type="project" value="InterPro"/>
</dbReference>
<dbReference type="CDD" id="cd03561">
    <property type="entry name" value="VHS"/>
    <property type="match status" value="1"/>
</dbReference>
<dbReference type="InterPro" id="IPR004152">
    <property type="entry name" value="GAT_dom"/>
</dbReference>
<evidence type="ECO:0000256" key="1">
    <source>
        <dbReference type="ARBA" id="ARBA00004170"/>
    </source>
</evidence>
<feature type="domain" description="GAT" evidence="8">
    <location>
        <begin position="177"/>
        <end position="265"/>
    </location>
</feature>
<dbReference type="SUPFAM" id="SSF89009">
    <property type="entry name" value="GAT-like domain"/>
    <property type="match status" value="1"/>
</dbReference>
<reference evidence="9" key="1">
    <citation type="submission" date="2023-02" db="EMBL/GenBank/DDBJ databases">
        <title>Genome of toxic invasive species Heracleum sosnowskyi carries increased number of genes despite the absence of recent whole-genome duplications.</title>
        <authorList>
            <person name="Schelkunov M."/>
            <person name="Shtratnikova V."/>
            <person name="Makarenko M."/>
            <person name="Klepikova A."/>
            <person name="Omelchenko D."/>
            <person name="Novikova G."/>
            <person name="Obukhova E."/>
            <person name="Bogdanov V."/>
            <person name="Penin A."/>
            <person name="Logacheva M."/>
        </authorList>
    </citation>
    <scope>NUCLEOTIDE SEQUENCE</scope>
    <source>
        <strain evidence="9">Hsosn_3</strain>
        <tissue evidence="9">Leaf</tissue>
    </source>
</reference>
<dbReference type="Gene3D" id="1.20.58.160">
    <property type="match status" value="1"/>
</dbReference>
<dbReference type="SUPFAM" id="SSF48464">
    <property type="entry name" value="ENTH/VHS domain"/>
    <property type="match status" value="1"/>
</dbReference>
<dbReference type="Proteomes" id="UP001237642">
    <property type="component" value="Unassembled WGS sequence"/>
</dbReference>
<dbReference type="EMBL" id="JAUIZM010000008">
    <property type="protein sequence ID" value="KAK1370212.1"/>
    <property type="molecule type" value="Genomic_DNA"/>
</dbReference>
<dbReference type="GO" id="GO:0005737">
    <property type="term" value="C:cytoplasm"/>
    <property type="evidence" value="ECO:0007669"/>
    <property type="project" value="UniProtKB-ARBA"/>
</dbReference>
<comment type="caution">
    <text evidence="9">The sequence shown here is derived from an EMBL/GenBank/DDBJ whole genome shotgun (WGS) entry which is preliminary data.</text>
</comment>
<evidence type="ECO:0000256" key="4">
    <source>
        <dbReference type="ARBA" id="ARBA00022927"/>
    </source>
</evidence>
<sequence>MVHVLVERATSDYLIGPDWALNVHISEFCNRDLVEAKHVVRGIRRRLGSRTPKVQFLALSLLETLMVNCGDFVHMQVIEKGVLHKMLKIVRKKPDYHVREKILILIDTWQEAFGGPTSRYPEYFAAYEEMLYLGLVFPRRFDGPVFTPQVQPNLSHPLTIRSQAVRKEEAESSAEPDFPTLSLTEIQNARGIMDVLAEMLSAISPEHKEKLKEEVIVDLVKQCRTYKQRVVHLVNSTSDESLLCQGLALNDDLQRLLAKHEELWDGNSDAGAVGAPLIDTGDANDAGIVAENRLPEASGSADPLIDLLSGDFGSSQAEDSLAIVQVEESQSNDAAPQQNALALVDMFSENNASALQQPQNNQIPEEQQQLPLQVNGSTASFPRPPWEEQPEADNSSLDDGAYQQPMQIPQVGFVHGSIHPEGYQHMENGQAINEYIQPTTQGHLSATSNMGEVSMHRNQRSQSMGIHPHQMQYAQMAYMYPQQMYGNQMAGYAYGYAQYQNNQYLDQSMSGLYVNDGVSNSSASQPTQSYVPSGKPTKPEDRLFGDLVDIKKFKPTNSTHAKTESM</sequence>
<feature type="domain" description="VHS" evidence="7">
    <location>
        <begin position="9"/>
        <end position="138"/>
    </location>
</feature>
<dbReference type="SMART" id="SM00288">
    <property type="entry name" value="VHS"/>
    <property type="match status" value="1"/>
</dbReference>
<comment type="similarity">
    <text evidence="2">Belongs to the TOM1 family.</text>
</comment>
<reference evidence="9" key="2">
    <citation type="submission" date="2023-05" db="EMBL/GenBank/DDBJ databases">
        <authorList>
            <person name="Schelkunov M.I."/>
        </authorList>
    </citation>
    <scope>NUCLEOTIDE SEQUENCE</scope>
    <source>
        <strain evidence="9">Hsosn_3</strain>
        <tissue evidence="9">Leaf</tissue>
    </source>
</reference>
<dbReference type="PROSITE" id="PS50909">
    <property type="entry name" value="GAT"/>
    <property type="match status" value="1"/>
</dbReference>
<dbReference type="Pfam" id="PF00790">
    <property type="entry name" value="VHS"/>
    <property type="match status" value="1"/>
</dbReference>
<feature type="region of interest" description="Disordered" evidence="6">
    <location>
        <begin position="516"/>
        <end position="541"/>
    </location>
</feature>
<evidence type="ECO:0000256" key="3">
    <source>
        <dbReference type="ARBA" id="ARBA00022448"/>
    </source>
</evidence>